<dbReference type="AlphaFoldDB" id="A0A1G4U1C4"/>
<evidence type="ECO:0000313" key="6">
    <source>
        <dbReference type="EMBL" id="SCW87411.1"/>
    </source>
</evidence>
<dbReference type="InterPro" id="IPR023346">
    <property type="entry name" value="Lysozyme-like_dom_sf"/>
</dbReference>
<keyword evidence="4" id="KW-0732">Signal</keyword>
<dbReference type="PROSITE" id="PS51257">
    <property type="entry name" value="PROKAR_LIPOPROTEIN"/>
    <property type="match status" value="1"/>
</dbReference>
<sequence length="293" mass="31574">MQRLLKNLAIVTYAVLAACDPAAAKNAQQFDIQRLFTARDRSAHKASNVPNPSEKANTSIFYLDANGSVLPTPATAGENNIRYLTADRDVDERGSVESPTRNPSENNNGYVLPKAPCPVSPVPVDKIIEIIERSARARGVDPGFATAVAWAESRFDRVRNSSKGARGPMQLMPGTTRELGVSDVCDPVANVDGGIRHLRALLDEFQNPLLAAAAYNAGAQAVRDHDGIPPYAETVSYLAEILNFQLGLRAPEARTAPDKSAQRSVDSGVIGRTSVARFVGGVMKFRHARGNRK</sequence>
<dbReference type="Gene3D" id="1.10.530.10">
    <property type="match status" value="1"/>
</dbReference>
<gene>
    <name evidence="6" type="ORF">SAMN02927900_05933</name>
</gene>
<organism evidence="6 7">
    <name type="scientific">Rhizobium mongolense subsp. loessense</name>
    <dbReference type="NCBI Taxonomy" id="158890"/>
    <lineage>
        <taxon>Bacteria</taxon>
        <taxon>Pseudomonadati</taxon>
        <taxon>Pseudomonadota</taxon>
        <taxon>Alphaproteobacteria</taxon>
        <taxon>Hyphomicrobiales</taxon>
        <taxon>Rhizobiaceae</taxon>
        <taxon>Rhizobium/Agrobacterium group</taxon>
        <taxon>Rhizobium</taxon>
    </lineage>
</organism>
<evidence type="ECO:0000256" key="1">
    <source>
        <dbReference type="ARBA" id="ARBA00007734"/>
    </source>
</evidence>
<evidence type="ECO:0000256" key="3">
    <source>
        <dbReference type="SAM" id="MobiDB-lite"/>
    </source>
</evidence>
<dbReference type="RefSeq" id="WP_092588323.1">
    <property type="nucleotide sequence ID" value="NZ_FMTM01000016.1"/>
</dbReference>
<dbReference type="PANTHER" id="PTHR37423:SF2">
    <property type="entry name" value="MEMBRANE-BOUND LYTIC MUREIN TRANSGLYCOSYLASE C"/>
    <property type="match status" value="1"/>
</dbReference>
<feature type="signal peptide" evidence="4">
    <location>
        <begin position="1"/>
        <end position="24"/>
    </location>
</feature>
<dbReference type="CDD" id="cd00254">
    <property type="entry name" value="LT-like"/>
    <property type="match status" value="1"/>
</dbReference>
<comment type="similarity">
    <text evidence="2">Belongs to the virb1 family.</text>
</comment>
<dbReference type="Pfam" id="PF01464">
    <property type="entry name" value="SLT"/>
    <property type="match status" value="1"/>
</dbReference>
<dbReference type="PANTHER" id="PTHR37423">
    <property type="entry name" value="SOLUBLE LYTIC MUREIN TRANSGLYCOSYLASE-RELATED"/>
    <property type="match status" value="1"/>
</dbReference>
<feature type="compositionally biased region" description="Polar residues" evidence="3">
    <location>
        <begin position="97"/>
        <end position="109"/>
    </location>
</feature>
<dbReference type="InterPro" id="IPR008258">
    <property type="entry name" value="Transglycosylase_SLT_dom_1"/>
</dbReference>
<reference evidence="6 7" key="1">
    <citation type="submission" date="2016-10" db="EMBL/GenBank/DDBJ databases">
        <authorList>
            <person name="de Groot N.N."/>
        </authorList>
    </citation>
    <scope>NUCLEOTIDE SEQUENCE [LARGE SCALE GENOMIC DNA]</scope>
    <source>
        <strain evidence="6 7">CGMCC 1.3401</strain>
    </source>
</reference>
<evidence type="ECO:0000259" key="5">
    <source>
        <dbReference type="Pfam" id="PF01464"/>
    </source>
</evidence>
<feature type="domain" description="Transglycosylase SLT" evidence="5">
    <location>
        <begin position="131"/>
        <end position="225"/>
    </location>
</feature>
<dbReference type="Proteomes" id="UP000199542">
    <property type="component" value="Unassembled WGS sequence"/>
</dbReference>
<proteinExistence type="inferred from homology"/>
<evidence type="ECO:0000313" key="7">
    <source>
        <dbReference type="Proteomes" id="UP000199542"/>
    </source>
</evidence>
<protein>
    <submittedName>
        <fullName evidence="6">Transglycosylase SLT domain-containing protein</fullName>
    </submittedName>
</protein>
<comment type="similarity">
    <text evidence="1">Belongs to the transglycosylase Slt family.</text>
</comment>
<evidence type="ECO:0000256" key="2">
    <source>
        <dbReference type="ARBA" id="ARBA00009387"/>
    </source>
</evidence>
<name>A0A1G4U1C4_9HYPH</name>
<dbReference type="EMBL" id="FMTM01000016">
    <property type="protein sequence ID" value="SCW87411.1"/>
    <property type="molecule type" value="Genomic_DNA"/>
</dbReference>
<feature type="region of interest" description="Disordered" evidence="3">
    <location>
        <begin position="87"/>
        <end position="114"/>
    </location>
</feature>
<evidence type="ECO:0000256" key="4">
    <source>
        <dbReference type="SAM" id="SignalP"/>
    </source>
</evidence>
<dbReference type="SUPFAM" id="SSF53955">
    <property type="entry name" value="Lysozyme-like"/>
    <property type="match status" value="1"/>
</dbReference>
<feature type="chain" id="PRO_5011494339" evidence="4">
    <location>
        <begin position="25"/>
        <end position="293"/>
    </location>
</feature>
<accession>A0A1G4U1C4</accession>